<accession>A0A2H0KC73</accession>
<evidence type="ECO:0000313" key="2">
    <source>
        <dbReference type="EMBL" id="PIQ68852.1"/>
    </source>
</evidence>
<evidence type="ECO:0000313" key="3">
    <source>
        <dbReference type="Proteomes" id="UP000229342"/>
    </source>
</evidence>
<reference evidence="2 3" key="1">
    <citation type="submission" date="2017-09" db="EMBL/GenBank/DDBJ databases">
        <title>Depth-based differentiation of microbial function through sediment-hosted aquifers and enrichment of novel symbionts in the deep terrestrial subsurface.</title>
        <authorList>
            <person name="Probst A.J."/>
            <person name="Ladd B."/>
            <person name="Jarett J.K."/>
            <person name="Geller-Mcgrath D.E."/>
            <person name="Sieber C.M."/>
            <person name="Emerson J.B."/>
            <person name="Anantharaman K."/>
            <person name="Thomas B.C."/>
            <person name="Malmstrom R."/>
            <person name="Stieglmeier M."/>
            <person name="Klingl A."/>
            <person name="Woyke T."/>
            <person name="Ryan C.M."/>
            <person name="Banfield J.F."/>
        </authorList>
    </citation>
    <scope>NUCLEOTIDE SEQUENCE [LARGE SCALE GENOMIC DNA]</scope>
    <source>
        <strain evidence="2">CG11_big_fil_rev_8_21_14_0_20_46_11</strain>
    </source>
</reference>
<dbReference type="AlphaFoldDB" id="A0A2H0KC73"/>
<gene>
    <name evidence="2" type="ORF">COV91_01995</name>
</gene>
<dbReference type="Proteomes" id="UP000229342">
    <property type="component" value="Unassembled WGS sequence"/>
</dbReference>
<comment type="caution">
    <text evidence="2">The sequence shown here is derived from an EMBL/GenBank/DDBJ whole genome shotgun (WGS) entry which is preliminary data.</text>
</comment>
<dbReference type="InterPro" id="IPR004291">
    <property type="entry name" value="Transposase_IS66_central"/>
</dbReference>
<feature type="domain" description="Transposase IS66 central" evidence="1">
    <location>
        <begin position="21"/>
        <end position="93"/>
    </location>
</feature>
<protein>
    <recommendedName>
        <fullName evidence="1">Transposase IS66 central domain-containing protein</fullName>
    </recommendedName>
</protein>
<organism evidence="2 3">
    <name type="scientific">Candidatus Taylorbacteria bacterium CG11_big_fil_rev_8_21_14_0_20_46_11</name>
    <dbReference type="NCBI Taxonomy" id="1975025"/>
    <lineage>
        <taxon>Bacteria</taxon>
        <taxon>Candidatus Tayloriibacteriota</taxon>
    </lineage>
</organism>
<evidence type="ECO:0000259" key="1">
    <source>
        <dbReference type="Pfam" id="PF03050"/>
    </source>
</evidence>
<proteinExistence type="predicted"/>
<name>A0A2H0KC73_9BACT</name>
<dbReference type="Pfam" id="PF03050">
    <property type="entry name" value="DDE_Tnp_IS66"/>
    <property type="match status" value="1"/>
</dbReference>
<dbReference type="EMBL" id="PCVG01000024">
    <property type="protein sequence ID" value="PIQ68852.1"/>
    <property type="molecule type" value="Genomic_DNA"/>
</dbReference>
<sequence>MFGADIENAKTLPDPKSKYDSLHSQLKSFAVSDPLDPAKLTRIKEQVSARTANYLTCLLHIGVAADNNAAERSLRHLVLKRKISFGSFREKTAETLAILCSVLMSYRQKGMMATYLKGV</sequence>